<proteinExistence type="predicted"/>
<gene>
    <name evidence="1" type="ORF">PEPMIC_00210</name>
</gene>
<name>A8SIU8_9FIRM</name>
<comment type="caution">
    <text evidence="1">The sequence shown here is derived from an EMBL/GenBank/DDBJ whole genome shotgun (WGS) entry which is preliminary data.</text>
</comment>
<dbReference type="HOGENOM" id="CLU_3274023_0_0_9"/>
<reference evidence="1 2" key="2">
    <citation type="submission" date="2007-09" db="EMBL/GenBank/DDBJ databases">
        <authorList>
            <person name="Fulton L."/>
            <person name="Clifton S."/>
            <person name="Fulton B."/>
            <person name="Xu J."/>
            <person name="Minx P."/>
            <person name="Pepin K.H."/>
            <person name="Johnson M."/>
            <person name="Thiruvilangam P."/>
            <person name="Bhonagiri V."/>
            <person name="Nash W.E."/>
            <person name="Mardis E.R."/>
            <person name="Wilson R.K."/>
        </authorList>
    </citation>
    <scope>NUCLEOTIDE SEQUENCE [LARGE SCALE GENOMIC DNA]</scope>
    <source>
        <strain evidence="1 2">ATCC 33270</strain>
    </source>
</reference>
<dbReference type="Proteomes" id="UP000003162">
    <property type="component" value="Unassembled WGS sequence"/>
</dbReference>
<sequence length="41" mass="4817">MTYKANSFVSELDVKSKQTSNFKRNIKKNIKCIKKIIENII</sequence>
<accession>A8SIU8</accession>
<dbReference type="AlphaFoldDB" id="A8SIU8"/>
<protein>
    <submittedName>
        <fullName evidence="1">Uncharacterized protein</fullName>
    </submittedName>
</protein>
<organism evidence="1 2">
    <name type="scientific">Parvimonas micra ATCC 33270</name>
    <dbReference type="NCBI Taxonomy" id="411465"/>
    <lineage>
        <taxon>Bacteria</taxon>
        <taxon>Bacillati</taxon>
        <taxon>Bacillota</taxon>
        <taxon>Tissierellia</taxon>
        <taxon>Tissierellales</taxon>
        <taxon>Peptoniphilaceae</taxon>
        <taxon>Parvimonas</taxon>
    </lineage>
</organism>
<evidence type="ECO:0000313" key="2">
    <source>
        <dbReference type="Proteomes" id="UP000003162"/>
    </source>
</evidence>
<evidence type="ECO:0000313" key="1">
    <source>
        <dbReference type="EMBL" id="EDP24766.1"/>
    </source>
</evidence>
<reference evidence="1 2" key="1">
    <citation type="submission" date="2007-09" db="EMBL/GenBank/DDBJ databases">
        <title>Draft genome sequence of Peptostreptococcus micros (ATCC 33270).</title>
        <authorList>
            <person name="Sudarsanam P."/>
            <person name="Ley R."/>
            <person name="Guruge J."/>
            <person name="Turnbaugh P.J."/>
            <person name="Mahowald M."/>
            <person name="Liep D."/>
            <person name="Gordon J."/>
        </authorList>
    </citation>
    <scope>NUCLEOTIDE SEQUENCE [LARGE SCALE GENOMIC DNA]</scope>
    <source>
        <strain evidence="1 2">ATCC 33270</strain>
    </source>
</reference>
<dbReference type="EMBL" id="ABEE02000014">
    <property type="protein sequence ID" value="EDP24766.1"/>
    <property type="molecule type" value="Genomic_DNA"/>
</dbReference>